<evidence type="ECO:0000313" key="1">
    <source>
        <dbReference type="EMBL" id="KAH6652102.1"/>
    </source>
</evidence>
<dbReference type="GeneID" id="70129298"/>
<gene>
    <name evidence="1" type="ORF">BKA67DRAFT_537943</name>
</gene>
<organism evidence="1 2">
    <name type="scientific">Truncatella angustata</name>
    <dbReference type="NCBI Taxonomy" id="152316"/>
    <lineage>
        <taxon>Eukaryota</taxon>
        <taxon>Fungi</taxon>
        <taxon>Dikarya</taxon>
        <taxon>Ascomycota</taxon>
        <taxon>Pezizomycotina</taxon>
        <taxon>Sordariomycetes</taxon>
        <taxon>Xylariomycetidae</taxon>
        <taxon>Amphisphaeriales</taxon>
        <taxon>Sporocadaceae</taxon>
        <taxon>Truncatella</taxon>
    </lineage>
</organism>
<dbReference type="Proteomes" id="UP000758603">
    <property type="component" value="Unassembled WGS sequence"/>
</dbReference>
<reference evidence="1" key="1">
    <citation type="journal article" date="2021" name="Nat. Commun.">
        <title>Genetic determinants of endophytism in the Arabidopsis root mycobiome.</title>
        <authorList>
            <person name="Mesny F."/>
            <person name="Miyauchi S."/>
            <person name="Thiergart T."/>
            <person name="Pickel B."/>
            <person name="Atanasova L."/>
            <person name="Karlsson M."/>
            <person name="Huettel B."/>
            <person name="Barry K.W."/>
            <person name="Haridas S."/>
            <person name="Chen C."/>
            <person name="Bauer D."/>
            <person name="Andreopoulos W."/>
            <person name="Pangilinan J."/>
            <person name="LaButti K."/>
            <person name="Riley R."/>
            <person name="Lipzen A."/>
            <person name="Clum A."/>
            <person name="Drula E."/>
            <person name="Henrissat B."/>
            <person name="Kohler A."/>
            <person name="Grigoriev I.V."/>
            <person name="Martin F.M."/>
            <person name="Hacquard S."/>
        </authorList>
    </citation>
    <scope>NUCLEOTIDE SEQUENCE</scope>
    <source>
        <strain evidence="1">MPI-SDFR-AT-0073</strain>
    </source>
</reference>
<accession>A0A9P8UGV9</accession>
<proteinExistence type="predicted"/>
<comment type="caution">
    <text evidence="1">The sequence shown here is derived from an EMBL/GenBank/DDBJ whole genome shotgun (WGS) entry which is preliminary data.</text>
</comment>
<dbReference type="EMBL" id="JAGPXC010000006">
    <property type="protein sequence ID" value="KAH6652102.1"/>
    <property type="molecule type" value="Genomic_DNA"/>
</dbReference>
<dbReference type="RefSeq" id="XP_045956380.1">
    <property type="nucleotide sequence ID" value="XM_046100406.1"/>
</dbReference>
<name>A0A9P8UGV9_9PEZI</name>
<keyword evidence="2" id="KW-1185">Reference proteome</keyword>
<protein>
    <submittedName>
        <fullName evidence="1">Uncharacterized protein</fullName>
    </submittedName>
</protein>
<evidence type="ECO:0000313" key="2">
    <source>
        <dbReference type="Proteomes" id="UP000758603"/>
    </source>
</evidence>
<dbReference type="AlphaFoldDB" id="A0A9P8UGV9"/>
<sequence>MSTKLPGSNPSPLAHYVLHPTQRPQGHFMINVKKSQHGFSQQRWPNSGFDARDAMCRLWKQSQCPTWAAPVQLSVNVPAQFTVEQSTQVTELLGCFSVSESSSGQEQYRVNANVSHIYTIFLPRGEPELLVSSNTSTDQVILFLIDSLKARLAHPDRDKTHRSHMLLELLFRAEASAPVQCCSQRW</sequence>